<feature type="domain" description="Peptidase S8/S53" evidence="6">
    <location>
        <begin position="130"/>
        <end position="374"/>
    </location>
</feature>
<evidence type="ECO:0000256" key="3">
    <source>
        <dbReference type="ARBA" id="ARBA00022825"/>
    </source>
</evidence>
<dbReference type="Pfam" id="PF00082">
    <property type="entry name" value="Peptidase_S8"/>
    <property type="match status" value="1"/>
</dbReference>
<dbReference type="PANTHER" id="PTHR43806">
    <property type="entry name" value="PEPTIDASE S8"/>
    <property type="match status" value="1"/>
</dbReference>
<keyword evidence="2 4" id="KW-0378">Hydrolase</keyword>
<feature type="signal peptide" evidence="5">
    <location>
        <begin position="1"/>
        <end position="21"/>
    </location>
</feature>
<proteinExistence type="inferred from homology"/>
<accession>A0ABS6G1Q1</accession>
<sequence>MRKIVFIFILALSIIMTSCSAKVDMTDKSLETEIQITKHPKVANYDRGKLDELSSLDWDLDLLWQLDLRSTDLSNLDIEDRINDLMYADFDSKTKWPEKLPKDFDIDKIIEFGKNPGLQVNELHKKGITGKGIGIAIIDQVLLVDHVEYKDNLKFYEEIHKVSEEAEMHGPAVASIAVGKSVGVAPEADLYYIAAPNSEIKNNITELNFTWLAQAINRVLEINELLPEENKIRVISISVAWHEGEEGYTEVMEAVKEAKKQGIFVVSAGLQETYNGYFIGHLGRSPLSNPNEFSSYEPNLHIAKGFYDGSLRLPQDVLLMPSDSRVTASPTGIEDYAFYRQGGVSWSIPYMAGLYALACQVNPDITPATFLSKALRTGKTITLQKNDKQYKLGNIISPLELVTDLESKM</sequence>
<feature type="active site" description="Charge relay system" evidence="4">
    <location>
        <position position="345"/>
    </location>
</feature>
<dbReference type="InterPro" id="IPR000209">
    <property type="entry name" value="Peptidase_S8/S53_dom"/>
</dbReference>
<evidence type="ECO:0000256" key="1">
    <source>
        <dbReference type="ARBA" id="ARBA00022670"/>
    </source>
</evidence>
<dbReference type="Proteomes" id="UP000779508">
    <property type="component" value="Unassembled WGS sequence"/>
</dbReference>
<evidence type="ECO:0000259" key="6">
    <source>
        <dbReference type="Pfam" id="PF00082"/>
    </source>
</evidence>
<dbReference type="PROSITE" id="PS51892">
    <property type="entry name" value="SUBTILASE"/>
    <property type="match status" value="1"/>
</dbReference>
<dbReference type="PANTHER" id="PTHR43806:SF11">
    <property type="entry name" value="CEREVISIN-RELATED"/>
    <property type="match status" value="1"/>
</dbReference>
<reference evidence="7 8" key="1">
    <citation type="submission" date="2021-06" db="EMBL/GenBank/DDBJ databases">
        <authorList>
            <person name="Sun Q."/>
            <person name="Li D."/>
        </authorList>
    </citation>
    <scope>NUCLEOTIDE SEQUENCE [LARGE SCALE GENOMIC DNA]</scope>
    <source>
        <strain evidence="7 8">MSJ-5</strain>
    </source>
</reference>
<keyword evidence="1 4" id="KW-0645">Protease</keyword>
<evidence type="ECO:0000313" key="8">
    <source>
        <dbReference type="Proteomes" id="UP000779508"/>
    </source>
</evidence>
<gene>
    <name evidence="7" type="ORF">KQI88_06575</name>
</gene>
<dbReference type="InterPro" id="IPR050131">
    <property type="entry name" value="Peptidase_S8_subtilisin-like"/>
</dbReference>
<feature type="chain" id="PRO_5047054163" evidence="5">
    <location>
        <begin position="22"/>
        <end position="409"/>
    </location>
</feature>
<protein>
    <submittedName>
        <fullName evidence="7">S8/S53 family peptidase</fullName>
    </submittedName>
</protein>
<dbReference type="RefSeq" id="WP_216415557.1">
    <property type="nucleotide sequence ID" value="NZ_JAHLQK010000002.1"/>
</dbReference>
<comment type="caution">
    <text evidence="7">The sequence shown here is derived from an EMBL/GenBank/DDBJ whole genome shotgun (WGS) entry which is preliminary data.</text>
</comment>
<evidence type="ECO:0000256" key="5">
    <source>
        <dbReference type="SAM" id="SignalP"/>
    </source>
</evidence>
<dbReference type="CDD" id="cd00306">
    <property type="entry name" value="Peptidases_S8_S53"/>
    <property type="match status" value="1"/>
</dbReference>
<dbReference type="EMBL" id="JAHLQK010000002">
    <property type="protein sequence ID" value="MBU5676076.1"/>
    <property type="molecule type" value="Genomic_DNA"/>
</dbReference>
<feature type="active site" description="Charge relay system" evidence="4">
    <location>
        <position position="139"/>
    </location>
</feature>
<evidence type="ECO:0000313" key="7">
    <source>
        <dbReference type="EMBL" id="MBU5676076.1"/>
    </source>
</evidence>
<keyword evidence="8" id="KW-1185">Reference proteome</keyword>
<keyword evidence="5" id="KW-0732">Signal</keyword>
<keyword evidence="3 4" id="KW-0720">Serine protease</keyword>
<feature type="active site" description="Charge relay system" evidence="4">
    <location>
        <position position="169"/>
    </location>
</feature>
<organism evidence="7 8">
    <name type="scientific">Alkaliphilus flagellatus</name>
    <dbReference type="NCBI Taxonomy" id="2841507"/>
    <lineage>
        <taxon>Bacteria</taxon>
        <taxon>Bacillati</taxon>
        <taxon>Bacillota</taxon>
        <taxon>Clostridia</taxon>
        <taxon>Peptostreptococcales</taxon>
        <taxon>Natronincolaceae</taxon>
        <taxon>Alkaliphilus</taxon>
    </lineage>
</organism>
<evidence type="ECO:0000256" key="4">
    <source>
        <dbReference type="PROSITE-ProRule" id="PRU01240"/>
    </source>
</evidence>
<comment type="similarity">
    <text evidence="4">Belongs to the peptidase S8 family.</text>
</comment>
<evidence type="ECO:0000256" key="2">
    <source>
        <dbReference type="ARBA" id="ARBA00022801"/>
    </source>
</evidence>
<name>A0ABS6G1Q1_9FIRM</name>
<dbReference type="PROSITE" id="PS51257">
    <property type="entry name" value="PROKAR_LIPOPROTEIN"/>
    <property type="match status" value="1"/>
</dbReference>